<dbReference type="RefSeq" id="XP_043155687.1">
    <property type="nucleotide sequence ID" value="XM_043299752.1"/>
</dbReference>
<dbReference type="InterPro" id="IPR056009">
    <property type="entry name" value="DUF7587"/>
</dbReference>
<dbReference type="Pfam" id="PF24494">
    <property type="entry name" value="DUF7587"/>
    <property type="match status" value="1"/>
</dbReference>
<sequence>MIVPKRLPTANKTYYKASKAETSEFRDESRTFNFFRYSLPRLQGAVFKILPELVRRTEYAESCPQNQARYEDEILRLDSELQNTLQLREFISDLNAEMCKLEGALNKFVVGQIPPRSAADVFPLIKVISPDSASIWYDNVGILSPAVVNCSPFEEEMTKDNVEHHLQPGDKSFPPTTSVSTSPGRIYNISKSWSFSTREKCYVYIIDPALLQASGVACRCTPDLVKELGITTYSLSNQDGVHYVTPSHHICHPYIPAEAIIMSMCLDLFFLFLEDTGIIGSTTSKARTLLDTSCTEKSSVQDYLDFAESHNHASASSMVKLGPAVNAFLSYQEPVSDESVECLVTETSALQI</sequence>
<dbReference type="EMBL" id="BHVY01000003">
    <property type="protein sequence ID" value="GIJ84940.1"/>
    <property type="molecule type" value="Genomic_DNA"/>
</dbReference>
<dbReference type="AlphaFoldDB" id="A0A9P3ETN6"/>
<proteinExistence type="predicted"/>
<gene>
    <name evidence="2" type="ORF">Asppvi_003795</name>
</gene>
<dbReference type="OrthoDB" id="4462686at2759"/>
<dbReference type="Proteomes" id="UP001043456">
    <property type="component" value="Unassembled WGS sequence"/>
</dbReference>
<evidence type="ECO:0000259" key="1">
    <source>
        <dbReference type="Pfam" id="PF24494"/>
    </source>
</evidence>
<organism evidence="2 3">
    <name type="scientific">Aspergillus pseudoviridinutans</name>
    <dbReference type="NCBI Taxonomy" id="1517512"/>
    <lineage>
        <taxon>Eukaryota</taxon>
        <taxon>Fungi</taxon>
        <taxon>Dikarya</taxon>
        <taxon>Ascomycota</taxon>
        <taxon>Pezizomycotina</taxon>
        <taxon>Eurotiomycetes</taxon>
        <taxon>Eurotiomycetidae</taxon>
        <taxon>Eurotiales</taxon>
        <taxon>Aspergillaceae</taxon>
        <taxon>Aspergillus</taxon>
        <taxon>Aspergillus subgen. Fumigati</taxon>
    </lineage>
</organism>
<accession>A0A9P3ETN6</accession>
<evidence type="ECO:0000313" key="2">
    <source>
        <dbReference type="EMBL" id="GIJ84940.1"/>
    </source>
</evidence>
<evidence type="ECO:0000313" key="3">
    <source>
        <dbReference type="Proteomes" id="UP001043456"/>
    </source>
</evidence>
<feature type="domain" description="DUF7587" evidence="1">
    <location>
        <begin position="149"/>
        <end position="267"/>
    </location>
</feature>
<reference evidence="2 3" key="1">
    <citation type="submission" date="2018-10" db="EMBL/GenBank/DDBJ databases">
        <title>Pan-genome distribution and transcriptional activeness of fungal secondary metabolism genes in Aspergillus section Fumigati.</title>
        <authorList>
            <person name="Takahashi H."/>
            <person name="Umemura M."/>
            <person name="Ninomiya A."/>
            <person name="Kusuya Y."/>
            <person name="Urayama S."/>
            <person name="Shimizu M."/>
            <person name="Watanabe A."/>
            <person name="Kamei K."/>
            <person name="Yaguchi T."/>
            <person name="Hagiwara D."/>
        </authorList>
    </citation>
    <scope>NUCLEOTIDE SEQUENCE [LARGE SCALE GENOMIC DNA]</scope>
    <source>
        <strain evidence="2 3">IFM 55266</strain>
    </source>
</reference>
<dbReference type="GeneID" id="67002407"/>
<protein>
    <recommendedName>
        <fullName evidence="1">DUF7587 domain-containing protein</fullName>
    </recommendedName>
</protein>
<comment type="caution">
    <text evidence="2">The sequence shown here is derived from an EMBL/GenBank/DDBJ whole genome shotgun (WGS) entry which is preliminary data.</text>
</comment>
<keyword evidence="3" id="KW-1185">Reference proteome</keyword>
<name>A0A9P3ETN6_9EURO</name>